<dbReference type="PROSITE" id="PS51318">
    <property type="entry name" value="TAT"/>
    <property type="match status" value="1"/>
</dbReference>
<evidence type="ECO:0000313" key="2">
    <source>
        <dbReference type="Proteomes" id="UP000077037"/>
    </source>
</evidence>
<dbReference type="OrthoDB" id="12976at2"/>
<reference evidence="1 2" key="1">
    <citation type="submission" date="2016-03" db="EMBL/GenBank/DDBJ databases">
        <authorList>
            <consortium name="Pathogen Informatics"/>
        </authorList>
    </citation>
    <scope>NUCLEOTIDE SEQUENCE [LARGE SCALE GENOMIC DNA]</scope>
    <source>
        <strain evidence="1 2">NCTC13364</strain>
    </source>
</reference>
<evidence type="ECO:0000313" key="1">
    <source>
        <dbReference type="EMBL" id="SAI35244.1"/>
    </source>
</evidence>
<protein>
    <recommendedName>
        <fullName evidence="3">Thioredoxin-like fold domain-containing protein</fullName>
    </recommendedName>
</protein>
<dbReference type="EMBL" id="FKBS01000014">
    <property type="protein sequence ID" value="SAI35244.1"/>
    <property type="molecule type" value="Genomic_DNA"/>
</dbReference>
<accession>A0A157PPH2</accession>
<name>A0A157PPH2_9BORD</name>
<sequence>MRDAMPHENAPANAWSAHDSATKTAFHDAIAPGPRPGRRALLAALGGAALASAFPGRLLAAGTSRAEQDKMRAYFETRLPNTLRQGDVLQKTRYGGIWAVRNPQALPRYFDEKVEWFINMPNPVGLQGLPHTMKQAFIEARKQAMVREIDVSQWPLIPGKTRPLAVVYGAWDCPYSRRMEADFRKAGISYYLVPGGLSEQSFALAQSLYAHPEFARIWHELITTGQTRERGPGDRKYPLDDATDFAFLFMMHGKPTPRTPLVVFADGELREGWDSADGMRVANQRLSQKRFFPNA</sequence>
<dbReference type="InterPro" id="IPR036249">
    <property type="entry name" value="Thioredoxin-like_sf"/>
</dbReference>
<dbReference type="RefSeq" id="WP_066413441.1">
    <property type="nucleotide sequence ID" value="NZ_FKBS01000014.1"/>
</dbReference>
<organism evidence="1 2">
    <name type="scientific">Bordetella ansorpii</name>
    <dbReference type="NCBI Taxonomy" id="288768"/>
    <lineage>
        <taxon>Bacteria</taxon>
        <taxon>Pseudomonadati</taxon>
        <taxon>Pseudomonadota</taxon>
        <taxon>Betaproteobacteria</taxon>
        <taxon>Burkholderiales</taxon>
        <taxon>Alcaligenaceae</taxon>
        <taxon>Bordetella</taxon>
    </lineage>
</organism>
<dbReference type="SUPFAM" id="SSF52833">
    <property type="entry name" value="Thioredoxin-like"/>
    <property type="match status" value="1"/>
</dbReference>
<proteinExistence type="predicted"/>
<dbReference type="AlphaFoldDB" id="A0A157PPH2"/>
<evidence type="ECO:0008006" key="3">
    <source>
        <dbReference type="Google" id="ProtNLM"/>
    </source>
</evidence>
<dbReference type="Proteomes" id="UP000077037">
    <property type="component" value="Unassembled WGS sequence"/>
</dbReference>
<dbReference type="InterPro" id="IPR006311">
    <property type="entry name" value="TAT_signal"/>
</dbReference>
<gene>
    <name evidence="1" type="ORF">SAMEA1982600_02889</name>
</gene>